<reference evidence="1 3" key="2">
    <citation type="journal article" date="2018" name="Plant J.">
        <title>The Physcomitrella patens chromosome-scale assembly reveals moss genome structure and evolution.</title>
        <authorList>
            <person name="Lang D."/>
            <person name="Ullrich K.K."/>
            <person name="Murat F."/>
            <person name="Fuchs J."/>
            <person name="Jenkins J."/>
            <person name="Haas F.B."/>
            <person name="Piednoel M."/>
            <person name="Gundlach H."/>
            <person name="Van Bel M."/>
            <person name="Meyberg R."/>
            <person name="Vives C."/>
            <person name="Morata J."/>
            <person name="Symeonidi A."/>
            <person name="Hiss M."/>
            <person name="Muchero W."/>
            <person name="Kamisugi Y."/>
            <person name="Saleh O."/>
            <person name="Blanc G."/>
            <person name="Decker E.L."/>
            <person name="van Gessel N."/>
            <person name="Grimwood J."/>
            <person name="Hayes R.D."/>
            <person name="Graham S.W."/>
            <person name="Gunter L.E."/>
            <person name="McDaniel S.F."/>
            <person name="Hoernstein S.N.W."/>
            <person name="Larsson A."/>
            <person name="Li F.W."/>
            <person name="Perroud P.F."/>
            <person name="Phillips J."/>
            <person name="Ranjan P."/>
            <person name="Rokshar D.S."/>
            <person name="Rothfels C.J."/>
            <person name="Schneider L."/>
            <person name="Shu S."/>
            <person name="Stevenson D.W."/>
            <person name="Thummler F."/>
            <person name="Tillich M."/>
            <person name="Villarreal Aguilar J.C."/>
            <person name="Widiez T."/>
            <person name="Wong G.K."/>
            <person name="Wymore A."/>
            <person name="Zhang Y."/>
            <person name="Zimmer A.D."/>
            <person name="Quatrano R.S."/>
            <person name="Mayer K.F.X."/>
            <person name="Goodstein D."/>
            <person name="Casacuberta J.M."/>
            <person name="Vandepoele K."/>
            <person name="Reski R."/>
            <person name="Cuming A.C."/>
            <person name="Tuskan G.A."/>
            <person name="Maumus F."/>
            <person name="Salse J."/>
            <person name="Schmutz J."/>
            <person name="Rensing S.A."/>
        </authorList>
    </citation>
    <scope>NUCLEOTIDE SEQUENCE [LARGE SCALE GENOMIC DNA]</scope>
    <source>
        <strain evidence="2 3">cv. Gransden 2004</strain>
    </source>
</reference>
<proteinExistence type="predicted"/>
<evidence type="ECO:0000313" key="3">
    <source>
        <dbReference type="Proteomes" id="UP000006727"/>
    </source>
</evidence>
<dbReference type="InParanoid" id="A0A2K1K5L0"/>
<reference evidence="1 3" key="1">
    <citation type="journal article" date="2008" name="Science">
        <title>The Physcomitrella genome reveals evolutionary insights into the conquest of land by plants.</title>
        <authorList>
            <person name="Rensing S."/>
            <person name="Lang D."/>
            <person name="Zimmer A."/>
            <person name="Terry A."/>
            <person name="Salamov A."/>
            <person name="Shapiro H."/>
            <person name="Nishiyama T."/>
            <person name="Perroud P.-F."/>
            <person name="Lindquist E."/>
            <person name="Kamisugi Y."/>
            <person name="Tanahashi T."/>
            <person name="Sakakibara K."/>
            <person name="Fujita T."/>
            <person name="Oishi K."/>
            <person name="Shin-I T."/>
            <person name="Kuroki Y."/>
            <person name="Toyoda A."/>
            <person name="Suzuki Y."/>
            <person name="Hashimoto A."/>
            <person name="Yamaguchi K."/>
            <person name="Sugano A."/>
            <person name="Kohara Y."/>
            <person name="Fujiyama A."/>
            <person name="Anterola A."/>
            <person name="Aoki S."/>
            <person name="Ashton N."/>
            <person name="Barbazuk W.B."/>
            <person name="Barker E."/>
            <person name="Bennetzen J."/>
            <person name="Bezanilla M."/>
            <person name="Blankenship R."/>
            <person name="Cho S.H."/>
            <person name="Dutcher S."/>
            <person name="Estelle M."/>
            <person name="Fawcett J.A."/>
            <person name="Gundlach H."/>
            <person name="Hanada K."/>
            <person name="Heyl A."/>
            <person name="Hicks K.A."/>
            <person name="Hugh J."/>
            <person name="Lohr M."/>
            <person name="Mayer K."/>
            <person name="Melkozernov A."/>
            <person name="Murata T."/>
            <person name="Nelson D."/>
            <person name="Pils B."/>
            <person name="Prigge M."/>
            <person name="Reiss B."/>
            <person name="Renner T."/>
            <person name="Rombauts S."/>
            <person name="Rushton P."/>
            <person name="Sanderfoot A."/>
            <person name="Schween G."/>
            <person name="Shiu S.-H."/>
            <person name="Stueber K."/>
            <person name="Theodoulou F.L."/>
            <person name="Tu H."/>
            <person name="Van de Peer Y."/>
            <person name="Verrier P.J."/>
            <person name="Waters E."/>
            <person name="Wood A."/>
            <person name="Yang L."/>
            <person name="Cove D."/>
            <person name="Cuming A."/>
            <person name="Hasebe M."/>
            <person name="Lucas S."/>
            <person name="Mishler D.B."/>
            <person name="Reski R."/>
            <person name="Grigoriev I."/>
            <person name="Quatrano R.S."/>
            <person name="Boore J.L."/>
        </authorList>
    </citation>
    <scope>NUCLEOTIDE SEQUENCE [LARGE SCALE GENOMIC DNA]</scope>
    <source>
        <strain evidence="2 3">cv. Gransden 2004</strain>
    </source>
</reference>
<evidence type="ECO:0000313" key="2">
    <source>
        <dbReference type="EnsemblPlants" id="Pp3c8_380V3.1"/>
    </source>
</evidence>
<evidence type="ECO:0008006" key="4">
    <source>
        <dbReference type="Google" id="ProtNLM"/>
    </source>
</evidence>
<evidence type="ECO:0000313" key="1">
    <source>
        <dbReference type="EMBL" id="PNR49059.1"/>
    </source>
</evidence>
<sequence length="103" mass="12717">MPIEFSNYHRNEGIKHQLSMVHTPQKNDINKYKNRTIIEHTRSIATIILRAWYRRINKYVTNQELKRNQEDFNMYFLITRDKYIIILFYVDDTRVTRDDKHNI</sequence>
<organism evidence="1">
    <name type="scientific">Physcomitrium patens</name>
    <name type="common">Spreading-leaved earth moss</name>
    <name type="synonym">Physcomitrella patens</name>
    <dbReference type="NCBI Taxonomy" id="3218"/>
    <lineage>
        <taxon>Eukaryota</taxon>
        <taxon>Viridiplantae</taxon>
        <taxon>Streptophyta</taxon>
        <taxon>Embryophyta</taxon>
        <taxon>Bryophyta</taxon>
        <taxon>Bryophytina</taxon>
        <taxon>Bryopsida</taxon>
        <taxon>Funariidae</taxon>
        <taxon>Funariales</taxon>
        <taxon>Funariaceae</taxon>
        <taxon>Physcomitrium</taxon>
    </lineage>
</organism>
<dbReference type="EnsemblPlants" id="Pp3c8_380V3.1">
    <property type="protein sequence ID" value="Pp3c8_380V3.1"/>
    <property type="gene ID" value="Pp3c8_380"/>
</dbReference>
<dbReference type="InterPro" id="IPR036397">
    <property type="entry name" value="RNaseH_sf"/>
</dbReference>
<dbReference type="GO" id="GO:0003676">
    <property type="term" value="F:nucleic acid binding"/>
    <property type="evidence" value="ECO:0007669"/>
    <property type="project" value="InterPro"/>
</dbReference>
<dbReference type="InterPro" id="IPR012337">
    <property type="entry name" value="RNaseH-like_sf"/>
</dbReference>
<dbReference type="Proteomes" id="UP000006727">
    <property type="component" value="Chromosome 8"/>
</dbReference>
<dbReference type="Gene3D" id="3.30.420.10">
    <property type="entry name" value="Ribonuclease H-like superfamily/Ribonuclease H"/>
    <property type="match status" value="1"/>
</dbReference>
<accession>A0A2K1K5L0</accession>
<gene>
    <name evidence="1" type="ORF">PHYPA_010955</name>
</gene>
<name>A0A2K1K5L0_PHYPA</name>
<dbReference type="AlphaFoldDB" id="A0A2K1K5L0"/>
<dbReference type="Gramene" id="Pp3c8_380V3.1">
    <property type="protein sequence ID" value="Pp3c8_380V3.1"/>
    <property type="gene ID" value="Pp3c8_380"/>
</dbReference>
<keyword evidence="3" id="KW-1185">Reference proteome</keyword>
<dbReference type="SUPFAM" id="SSF53098">
    <property type="entry name" value="Ribonuclease H-like"/>
    <property type="match status" value="1"/>
</dbReference>
<dbReference type="EMBL" id="ABEU02000008">
    <property type="protein sequence ID" value="PNR49059.1"/>
    <property type="molecule type" value="Genomic_DNA"/>
</dbReference>
<reference evidence="2" key="3">
    <citation type="submission" date="2020-12" db="UniProtKB">
        <authorList>
            <consortium name="EnsemblPlants"/>
        </authorList>
    </citation>
    <scope>IDENTIFICATION</scope>
</reference>
<protein>
    <recommendedName>
        <fullName evidence="4">Reverse transcriptase Ty1/copia-type domain-containing protein</fullName>
    </recommendedName>
</protein>